<proteinExistence type="predicted"/>
<evidence type="ECO:0000313" key="2">
    <source>
        <dbReference type="EMBL" id="RZU62463.1"/>
    </source>
</evidence>
<evidence type="ECO:0000313" key="3">
    <source>
        <dbReference type="Proteomes" id="UP000292685"/>
    </source>
</evidence>
<dbReference type="PANTHER" id="PTHR34293">
    <property type="entry name" value="HTH-TYPE TRANSCRIPTIONAL REGULATOR TRMBL2"/>
    <property type="match status" value="1"/>
</dbReference>
<dbReference type="InterPro" id="IPR036390">
    <property type="entry name" value="WH_DNA-bd_sf"/>
</dbReference>
<dbReference type="PANTHER" id="PTHR34293:SF1">
    <property type="entry name" value="HTH-TYPE TRANSCRIPTIONAL REGULATOR TRMBL2"/>
    <property type="match status" value="1"/>
</dbReference>
<dbReference type="Gene3D" id="1.10.10.10">
    <property type="entry name" value="Winged helix-like DNA-binding domain superfamily/Winged helix DNA-binding domain"/>
    <property type="match status" value="2"/>
</dbReference>
<dbReference type="InterPro" id="IPR016032">
    <property type="entry name" value="Sig_transdc_resp-reg_C-effctor"/>
</dbReference>
<evidence type="ECO:0000259" key="1">
    <source>
        <dbReference type="SMART" id="SM00421"/>
    </source>
</evidence>
<dbReference type="GO" id="GO:0003677">
    <property type="term" value="F:DNA binding"/>
    <property type="evidence" value="ECO:0007669"/>
    <property type="project" value="InterPro"/>
</dbReference>
<organism evidence="2 3">
    <name type="scientific">Zhihengliuella halotolerans</name>
    <dbReference type="NCBI Taxonomy" id="370736"/>
    <lineage>
        <taxon>Bacteria</taxon>
        <taxon>Bacillati</taxon>
        <taxon>Actinomycetota</taxon>
        <taxon>Actinomycetes</taxon>
        <taxon>Micrococcales</taxon>
        <taxon>Micrococcaceae</taxon>
        <taxon>Zhihengliuella</taxon>
    </lineage>
</organism>
<dbReference type="Proteomes" id="UP000292685">
    <property type="component" value="Unassembled WGS sequence"/>
</dbReference>
<feature type="domain" description="HTH luxR-type" evidence="1">
    <location>
        <begin position="261"/>
        <end position="318"/>
    </location>
</feature>
<dbReference type="InterPro" id="IPR036388">
    <property type="entry name" value="WH-like_DNA-bd_sf"/>
</dbReference>
<dbReference type="GO" id="GO:0006355">
    <property type="term" value="P:regulation of DNA-templated transcription"/>
    <property type="evidence" value="ECO:0007669"/>
    <property type="project" value="InterPro"/>
</dbReference>
<name>A0A4Q8AFK1_9MICC</name>
<gene>
    <name evidence="2" type="ORF">EV380_2059</name>
</gene>
<accession>A0A4Q8AFK1</accession>
<comment type="caution">
    <text evidence="2">The sequence shown here is derived from an EMBL/GenBank/DDBJ whole genome shotgun (WGS) entry which is preliminary data.</text>
</comment>
<dbReference type="RefSeq" id="WP_165391934.1">
    <property type="nucleotide sequence ID" value="NZ_SHLA01000001.1"/>
</dbReference>
<dbReference type="InterPro" id="IPR051797">
    <property type="entry name" value="TrmB-like"/>
</dbReference>
<dbReference type="InterPro" id="IPR002831">
    <property type="entry name" value="Tscrpt_reg_TrmB_N"/>
</dbReference>
<dbReference type="InterPro" id="IPR000792">
    <property type="entry name" value="Tscrpt_reg_LuxR_C"/>
</dbReference>
<sequence length="324" mass="34962">MLSVLGLTELQELVYRQLVAMPSAAAEDIADELNAGLGDVSLTLESLESLGLVARSVAKHDHFIASPPELALGSLIVERQQDIRQAELELHALTDLFHKSAAGRVSLDVIDVVRGPQAVAQHFAQLQRGAKQSVWAMVKPDVLVMDSAENVDEAAAIARGVNYRVIIESQALNKPGFAQQVATTAATGEEIRVTDALPLRMLIADQELALLPLSSEGATSNEVGALLLRRSGLLDAMCALFELCWQRAQTTYLPAERVAERPELDGADQHLLVLLRAGLTDKAIAGQLGTSLRTVQRRLQLLMTKAEVATRFQLGVAAASKEWL</sequence>
<reference evidence="2 3" key="1">
    <citation type="submission" date="2019-02" db="EMBL/GenBank/DDBJ databases">
        <title>Sequencing the genomes of 1000 actinobacteria strains.</title>
        <authorList>
            <person name="Klenk H.-P."/>
        </authorList>
    </citation>
    <scope>NUCLEOTIDE SEQUENCE [LARGE SCALE GENOMIC DNA]</scope>
    <source>
        <strain evidence="2 3">DSM 17364</strain>
    </source>
</reference>
<keyword evidence="3" id="KW-1185">Reference proteome</keyword>
<protein>
    <submittedName>
        <fullName evidence="2">Sugar-specific transcriptional regulator TrmB</fullName>
    </submittedName>
</protein>
<dbReference type="EMBL" id="SHLA01000001">
    <property type="protein sequence ID" value="RZU62463.1"/>
    <property type="molecule type" value="Genomic_DNA"/>
</dbReference>
<dbReference type="AlphaFoldDB" id="A0A4Q8AFK1"/>
<dbReference type="Pfam" id="PF01978">
    <property type="entry name" value="TrmB"/>
    <property type="match status" value="1"/>
</dbReference>
<dbReference type="SMART" id="SM00421">
    <property type="entry name" value="HTH_LUXR"/>
    <property type="match status" value="1"/>
</dbReference>
<dbReference type="SUPFAM" id="SSF46894">
    <property type="entry name" value="C-terminal effector domain of the bipartite response regulators"/>
    <property type="match status" value="1"/>
</dbReference>
<dbReference type="SUPFAM" id="SSF46785">
    <property type="entry name" value="Winged helix' DNA-binding domain"/>
    <property type="match status" value="1"/>
</dbReference>